<dbReference type="EMBL" id="CP034159">
    <property type="protein sequence ID" value="AZI32788.1"/>
    <property type="molecule type" value="Genomic_DNA"/>
</dbReference>
<dbReference type="RefSeq" id="WP_125023615.1">
    <property type="nucleotide sequence ID" value="NZ_CP034159.1"/>
</dbReference>
<dbReference type="AlphaFoldDB" id="A0A3G8XJ48"/>
<dbReference type="KEGG" id="ccas:EIB73_06080"/>
<dbReference type="OrthoDB" id="1445207at2"/>
<keyword evidence="2" id="KW-1185">Reference proteome</keyword>
<accession>A0A3G8XJ48</accession>
<protein>
    <recommendedName>
        <fullName evidence="3">Lipoprotein</fullName>
    </recommendedName>
</protein>
<dbReference type="Proteomes" id="UP000270185">
    <property type="component" value="Chromosome"/>
</dbReference>
<reference evidence="2" key="1">
    <citation type="submission" date="2018-11" db="EMBL/GenBank/DDBJ databases">
        <title>Proposal to divide the Flavobacteriaceae and reorganize its genera based on Amino Acid Identity values calculated from whole genome sequences.</title>
        <authorList>
            <person name="Nicholson A.C."/>
            <person name="Gulvik C.A."/>
            <person name="Whitney A.M."/>
            <person name="Humrighouse B.W."/>
            <person name="Bell M."/>
            <person name="Holmes B."/>
            <person name="Steigerwalt A.G."/>
            <person name="Villarma A."/>
            <person name="Sheth M."/>
            <person name="Batra D."/>
            <person name="Pryor J."/>
            <person name="Bernardet J.-F."/>
            <person name="Hugo C."/>
            <person name="Kampfer P."/>
            <person name="Newman J.D."/>
            <person name="McQuiston J.R."/>
        </authorList>
    </citation>
    <scope>NUCLEOTIDE SEQUENCE [LARGE SCALE GENOMIC DNA]</scope>
    <source>
        <strain evidence="2">G0081</strain>
    </source>
</reference>
<name>A0A3G8XJ48_9FLAO</name>
<dbReference type="PROSITE" id="PS51257">
    <property type="entry name" value="PROKAR_LIPOPROTEIN"/>
    <property type="match status" value="1"/>
</dbReference>
<proteinExistence type="predicted"/>
<sequence length="137" mass="15806">MKKIFILLTTLLFMTSCQLKSDKSLTKIIETKIKDNPTKIDLTLIDKLDYDKLLILEPYSNIEKTQTELNIDLSNINGNQIHLSDGINLLVFLKNNKSIKISELNRKNGDFEDYKVFIDRENALFEKDKNGIITLAK</sequence>
<evidence type="ECO:0000313" key="2">
    <source>
        <dbReference type="Proteomes" id="UP000270185"/>
    </source>
</evidence>
<evidence type="ECO:0000313" key="1">
    <source>
        <dbReference type="EMBL" id="AZI32788.1"/>
    </source>
</evidence>
<evidence type="ECO:0008006" key="3">
    <source>
        <dbReference type="Google" id="ProtNLM"/>
    </source>
</evidence>
<organism evidence="1 2">
    <name type="scientific">Kaistella carnis</name>
    <dbReference type="NCBI Taxonomy" id="1241979"/>
    <lineage>
        <taxon>Bacteria</taxon>
        <taxon>Pseudomonadati</taxon>
        <taxon>Bacteroidota</taxon>
        <taxon>Flavobacteriia</taxon>
        <taxon>Flavobacteriales</taxon>
        <taxon>Weeksellaceae</taxon>
        <taxon>Chryseobacterium group</taxon>
        <taxon>Kaistella</taxon>
    </lineage>
</organism>
<gene>
    <name evidence="1" type="ORF">EIB73_06080</name>
</gene>